<dbReference type="Gene3D" id="3.40.1180.10">
    <property type="entry name" value="Decaprenyl diphosphate synthase-like"/>
    <property type="match status" value="1"/>
</dbReference>
<reference evidence="4" key="1">
    <citation type="submission" date="2017-02" db="EMBL/GenBank/DDBJ databases">
        <title>Comparative genomics and description of representatives of a novel lineage of planctomycetes thriving in anoxic sediments.</title>
        <authorList>
            <person name="Spring S."/>
            <person name="Bunk B."/>
            <person name="Sproer C."/>
        </authorList>
    </citation>
    <scope>NUCLEOTIDE SEQUENCE [LARGE SCALE GENOMIC DNA]</scope>
    <source>
        <strain evidence="4">SM-Chi-D1</strain>
    </source>
</reference>
<feature type="binding site" evidence="2">
    <location>
        <position position="199"/>
    </location>
    <ligand>
        <name>substrate</name>
    </ligand>
</feature>
<gene>
    <name evidence="3" type="primary">uppS</name>
    <name evidence="3" type="ORF">SMSP2_00267</name>
</gene>
<evidence type="ECO:0000256" key="1">
    <source>
        <dbReference type="ARBA" id="ARBA00022679"/>
    </source>
</evidence>
<sequence length="254" mass="29248">MSDFEQKRQAAAEKLGISADKMPKSIAIIMDGNGRWAEQRDEPRFIGHREGAKVVIRIVLDCVKMGIEALSLYSFSMQNWKRPQMEVDFLMQLFTRYLVEIRPTLMENNVQLIHLGRREPLSDELLEELDKSMEMTRANDGMKLGLALNYGSREEIIDAAKKLAADCVEGKLKPDDIDEEKFSKALCTADMIDPELLIRTSAEMRISNFLLWQISYTEFYITDTLWPDFKLEDVEKAIISYANRDRRLGGVNKN</sequence>
<dbReference type="GO" id="GO:0000287">
    <property type="term" value="F:magnesium ion binding"/>
    <property type="evidence" value="ECO:0007669"/>
    <property type="project" value="UniProtKB-UniRule"/>
</dbReference>
<dbReference type="CDD" id="cd00475">
    <property type="entry name" value="Cis_IPPS"/>
    <property type="match status" value="1"/>
</dbReference>
<dbReference type="InterPro" id="IPR036424">
    <property type="entry name" value="UPP_synth-like_sf"/>
</dbReference>
<accession>A0A1Q2MB31</accession>
<dbReference type="GO" id="GO:0045547">
    <property type="term" value="F:ditrans,polycis-polyprenyl diphosphate synthase [(2E,6E)-farnesyl diphosphate specific] activity"/>
    <property type="evidence" value="ECO:0007669"/>
    <property type="project" value="TreeGrafter"/>
</dbReference>
<keyword evidence="2" id="KW-0479">Metal-binding</keyword>
<dbReference type="EMBL" id="CP019646">
    <property type="protein sequence ID" value="AQQ69933.1"/>
    <property type="molecule type" value="Genomic_DNA"/>
</dbReference>
<dbReference type="NCBIfam" id="NF011405">
    <property type="entry name" value="PRK14830.1"/>
    <property type="match status" value="1"/>
</dbReference>
<keyword evidence="1 2" id="KW-0808">Transferase</keyword>
<evidence type="ECO:0000256" key="2">
    <source>
        <dbReference type="HAMAP-Rule" id="MF_01139"/>
    </source>
</evidence>
<comment type="function">
    <text evidence="2">Catalyzes the condensation of isopentenyl diphosphate (IPP) with allylic pyrophosphates generating different type of terpenoids.</text>
</comment>
<dbReference type="STRING" id="1851148.SMSP2_00267"/>
<feature type="binding site" evidence="2">
    <location>
        <begin position="205"/>
        <end position="207"/>
    </location>
    <ligand>
        <name>substrate</name>
    </ligand>
</feature>
<comment type="caution">
    <text evidence="2">Lacks conserved residue(s) required for the propagation of feature annotation.</text>
</comment>
<feature type="binding site" evidence="2">
    <location>
        <position position="44"/>
    </location>
    <ligand>
        <name>substrate</name>
    </ligand>
</feature>
<dbReference type="InterPro" id="IPR001441">
    <property type="entry name" value="UPP_synth-like"/>
</dbReference>
<dbReference type="Pfam" id="PF01255">
    <property type="entry name" value="Prenyltransf"/>
    <property type="match status" value="1"/>
</dbReference>
<comment type="similarity">
    <text evidence="2">Belongs to the UPP synthase family.</text>
</comment>
<feature type="active site" description="Proton acceptor" evidence="2">
    <location>
        <position position="79"/>
    </location>
</feature>
<comment type="cofactor">
    <cofactor evidence="2">
        <name>Mg(2+)</name>
        <dbReference type="ChEBI" id="CHEBI:18420"/>
    </cofactor>
    <text evidence="2">Binds 2 magnesium ions per subunit.</text>
</comment>
<comment type="subunit">
    <text evidence="2">Homodimer.</text>
</comment>
<dbReference type="PANTHER" id="PTHR10291:SF0">
    <property type="entry name" value="DEHYDRODOLICHYL DIPHOSPHATE SYNTHASE 2"/>
    <property type="match status" value="1"/>
</dbReference>
<feature type="active site" evidence="2">
    <location>
        <position position="31"/>
    </location>
</feature>
<dbReference type="PANTHER" id="PTHR10291">
    <property type="entry name" value="DEHYDRODOLICHYL DIPHOSPHATE SYNTHASE FAMILY MEMBER"/>
    <property type="match status" value="1"/>
</dbReference>
<feature type="binding site" evidence="2">
    <location>
        <begin position="32"/>
        <end position="35"/>
    </location>
    <ligand>
        <name>substrate</name>
    </ligand>
</feature>
<dbReference type="KEGG" id="pbas:SMSP2_00267"/>
<evidence type="ECO:0000313" key="3">
    <source>
        <dbReference type="EMBL" id="AQQ69933.1"/>
    </source>
</evidence>
<dbReference type="RefSeq" id="WP_146682234.1">
    <property type="nucleotide sequence ID" value="NZ_CP019646.1"/>
</dbReference>
<dbReference type="HAMAP" id="MF_01139">
    <property type="entry name" value="ISPT"/>
    <property type="match status" value="1"/>
</dbReference>
<feature type="binding site" evidence="2">
    <location>
        <position position="80"/>
    </location>
    <ligand>
        <name>substrate</name>
    </ligand>
</feature>
<protein>
    <recommendedName>
        <fullName evidence="2">Isoprenyl transferase</fullName>
        <ecNumber evidence="2">2.5.1.-</ecNumber>
    </recommendedName>
</protein>
<dbReference type="AlphaFoldDB" id="A0A1Q2MB31"/>
<dbReference type="Proteomes" id="UP000188181">
    <property type="component" value="Chromosome"/>
</dbReference>
<dbReference type="GO" id="GO:0016094">
    <property type="term" value="P:polyprenol biosynthetic process"/>
    <property type="evidence" value="ECO:0007669"/>
    <property type="project" value="TreeGrafter"/>
</dbReference>
<dbReference type="EC" id="2.5.1.-" evidence="2"/>
<keyword evidence="2" id="KW-0460">Magnesium</keyword>
<feature type="binding site" evidence="2">
    <location>
        <position position="48"/>
    </location>
    <ligand>
        <name>substrate</name>
    </ligand>
</feature>
<feature type="binding site" evidence="2">
    <location>
        <position position="31"/>
    </location>
    <ligand>
        <name>Mg(2+)</name>
        <dbReference type="ChEBI" id="CHEBI:18420"/>
    </ligand>
</feature>
<evidence type="ECO:0000313" key="4">
    <source>
        <dbReference type="Proteomes" id="UP000188181"/>
    </source>
</evidence>
<name>A0A1Q2MB31_9BACT</name>
<dbReference type="FunFam" id="3.40.1180.10:FF:000001">
    <property type="entry name" value="(2E,6E)-farnesyl-diphosphate-specific ditrans,polycis-undecaprenyl-diphosphate synthase"/>
    <property type="match status" value="1"/>
</dbReference>
<dbReference type="OrthoDB" id="4191603at2"/>
<organism evidence="3 4">
    <name type="scientific">Limihaloglobus sulfuriphilus</name>
    <dbReference type="NCBI Taxonomy" id="1851148"/>
    <lineage>
        <taxon>Bacteria</taxon>
        <taxon>Pseudomonadati</taxon>
        <taxon>Planctomycetota</taxon>
        <taxon>Phycisphaerae</taxon>
        <taxon>Sedimentisphaerales</taxon>
        <taxon>Sedimentisphaeraceae</taxon>
        <taxon>Limihaloglobus</taxon>
    </lineage>
</organism>
<feature type="binding site" evidence="2">
    <location>
        <position position="218"/>
    </location>
    <ligand>
        <name>Mg(2+)</name>
        <dbReference type="ChEBI" id="CHEBI:18420"/>
    </ligand>
</feature>
<dbReference type="NCBIfam" id="TIGR00055">
    <property type="entry name" value="uppS"/>
    <property type="match status" value="1"/>
</dbReference>
<feature type="binding site" evidence="2">
    <location>
        <position position="82"/>
    </location>
    <ligand>
        <name>substrate</name>
    </ligand>
</feature>
<dbReference type="SUPFAM" id="SSF64005">
    <property type="entry name" value="Undecaprenyl diphosphate synthase"/>
    <property type="match status" value="1"/>
</dbReference>
<keyword evidence="4" id="KW-1185">Reference proteome</keyword>
<feature type="binding site" evidence="2">
    <location>
        <position position="36"/>
    </location>
    <ligand>
        <name>substrate</name>
    </ligand>
</feature>
<proteinExistence type="inferred from homology"/>